<organism evidence="4 5">
    <name type="scientific">Streptomyces vulcanius</name>
    <dbReference type="NCBI Taxonomy" id="1441876"/>
    <lineage>
        <taxon>Bacteria</taxon>
        <taxon>Bacillati</taxon>
        <taxon>Actinomycetota</taxon>
        <taxon>Actinomycetes</taxon>
        <taxon>Kitasatosporales</taxon>
        <taxon>Streptomycetaceae</taxon>
        <taxon>Streptomyces</taxon>
    </lineage>
</organism>
<dbReference type="PANTHER" id="PTHR46844">
    <property type="entry name" value="SLR5058 PROTEIN"/>
    <property type="match status" value="1"/>
</dbReference>
<gene>
    <name evidence="4" type="ORF">ACFPIH_29055</name>
</gene>
<dbReference type="Proteomes" id="UP001595839">
    <property type="component" value="Unassembled WGS sequence"/>
</dbReference>
<keyword evidence="2" id="KW-0067">ATP-binding</keyword>
<dbReference type="PANTHER" id="PTHR46844:SF1">
    <property type="entry name" value="SLR5058 PROTEIN"/>
    <property type="match status" value="1"/>
</dbReference>
<protein>
    <submittedName>
        <fullName evidence="4">NACHT domain-containing protein</fullName>
    </submittedName>
</protein>
<dbReference type="SUPFAM" id="SSF52540">
    <property type="entry name" value="P-loop containing nucleoside triphosphate hydrolases"/>
    <property type="match status" value="1"/>
</dbReference>
<evidence type="ECO:0000256" key="2">
    <source>
        <dbReference type="ARBA" id="ARBA00022840"/>
    </source>
</evidence>
<dbReference type="InterPro" id="IPR027417">
    <property type="entry name" value="P-loop_NTPase"/>
</dbReference>
<dbReference type="Pfam" id="PF05729">
    <property type="entry name" value="NACHT"/>
    <property type="match status" value="1"/>
</dbReference>
<evidence type="ECO:0000313" key="5">
    <source>
        <dbReference type="Proteomes" id="UP001595839"/>
    </source>
</evidence>
<proteinExistence type="predicted"/>
<reference evidence="5" key="1">
    <citation type="journal article" date="2019" name="Int. J. Syst. Evol. Microbiol.">
        <title>The Global Catalogue of Microorganisms (GCM) 10K type strain sequencing project: providing services to taxonomists for standard genome sequencing and annotation.</title>
        <authorList>
            <consortium name="The Broad Institute Genomics Platform"/>
            <consortium name="The Broad Institute Genome Sequencing Center for Infectious Disease"/>
            <person name="Wu L."/>
            <person name="Ma J."/>
        </authorList>
    </citation>
    <scope>NUCLEOTIDE SEQUENCE [LARGE SCALE GENOMIC DNA]</scope>
    <source>
        <strain evidence="5">CGMCC 4.7177</strain>
    </source>
</reference>
<sequence>MSPLRHPGRAHLVAVITKDGAVRGSGYLLAPDVVLTAGHVVASVPPGELQVCRLTGLRYAPAEVVWTGHDVALLTTGKLAEEGELTPVVLSELAADAEFDDCAALGLPTVMTRPTAGVTPLEARFRVASNSADTHGYLSLELQGHPPTGDHPWGGMSGTPVFHAGRWLVGVIVRDSAGWGHSRLEAVPVSAFRDASPLLSAVCRTGPPLTARDARDSAFLDTYRQEVIRRFGHIQLFGLGQRGLEDDMQIEHAYVSLHAGLPPTRLTQDDQARPVEQLLPKNPRLLLRGDPGAGKSTLLEWVAVSMARRSCKGPLEPFNDQVPFLIRLRDMYAPRWKQAEGSDGVLPQPEQFLRFSRMGTGAAPPDGWIHRMLDGGRALLLVDGLDEVLEIHRDGVLRWIGALLRDFRSLHVIVTGRPEAIEHWQPPRKLGFAELRLRELNKDQRSELIRKWHRAAVLGVRSARYGEEESERRIARLTSLETSLIERVDASDDLAALAASPLLCAVLCKLHEVHATRLPRFRHELYKKTIDMMLGLRDEDREVPDPLPHLDVDQRRAILSWVAGYLTTEGEREITPERFDQKVDERLLSLGREAGARTAGEIRKALQERSGLLVALSEDTLRFSHRTFQDYLAATDMVARRAFGQLAGRAGDETWNDVLHFAMSQCTVADTGEFVTQFRRKVRLETNRRRRERMRLAAASCIPYAVQMSEADREVLVTGVARSFLTLPETAGLLFRSLEEYVAVGPDLLTAIERKIDWKIQASRGNTLALAKRIRGPEALRLLRQIPAEVRRSEARELVGFWNLFPGPEYAADILAGLDLPFLQIQSPDELSHAAVVGEVRSLLVSQDGFLAEVADFAAEHNVQFLHLEGSLIENRSLAPLAKAPGLVELSIGTPWSNLSSLFPKQKSSIFSSFHWYAHRGNASFQLPPLPGLEHLSFNAMPSDWPEQQAGWTRLTHLGVLGPVAEALEQLTRLPELTHLVLFSRYGYELPSAVVQPRTTHLALAVGDNTVTGLDRLRTTFPSLAELYLHSSSDKAVVDLTELENLRGLRIHLVGFSRDQVHASAALKSEAMWHRQM</sequence>
<dbReference type="SUPFAM" id="SSF50494">
    <property type="entry name" value="Trypsin-like serine proteases"/>
    <property type="match status" value="1"/>
</dbReference>
<evidence type="ECO:0000256" key="1">
    <source>
        <dbReference type="ARBA" id="ARBA00022741"/>
    </source>
</evidence>
<dbReference type="RefSeq" id="WP_381178404.1">
    <property type="nucleotide sequence ID" value="NZ_JBHSFK010000020.1"/>
</dbReference>
<accession>A0ABV9AWX3</accession>
<dbReference type="InterPro" id="IPR007111">
    <property type="entry name" value="NACHT_NTPase"/>
</dbReference>
<keyword evidence="5" id="KW-1185">Reference proteome</keyword>
<dbReference type="Gene3D" id="3.40.50.300">
    <property type="entry name" value="P-loop containing nucleotide triphosphate hydrolases"/>
    <property type="match status" value="1"/>
</dbReference>
<dbReference type="InterPro" id="IPR032675">
    <property type="entry name" value="LRR_dom_sf"/>
</dbReference>
<name>A0ABV9AWX3_9ACTN</name>
<feature type="domain" description="NACHT" evidence="3">
    <location>
        <begin position="283"/>
        <end position="639"/>
    </location>
</feature>
<dbReference type="InterPro" id="IPR009003">
    <property type="entry name" value="Peptidase_S1_PA"/>
</dbReference>
<evidence type="ECO:0000313" key="4">
    <source>
        <dbReference type="EMBL" id="MFC4503521.1"/>
    </source>
</evidence>
<comment type="caution">
    <text evidence="4">The sequence shown here is derived from an EMBL/GenBank/DDBJ whole genome shotgun (WGS) entry which is preliminary data.</text>
</comment>
<dbReference type="SUPFAM" id="SSF52058">
    <property type="entry name" value="L domain-like"/>
    <property type="match status" value="1"/>
</dbReference>
<dbReference type="PROSITE" id="PS50837">
    <property type="entry name" value="NACHT"/>
    <property type="match status" value="1"/>
</dbReference>
<dbReference type="EMBL" id="JBHSFK010000020">
    <property type="protein sequence ID" value="MFC4503521.1"/>
    <property type="molecule type" value="Genomic_DNA"/>
</dbReference>
<dbReference type="Gene3D" id="3.80.10.10">
    <property type="entry name" value="Ribonuclease Inhibitor"/>
    <property type="match status" value="1"/>
</dbReference>
<evidence type="ECO:0000259" key="3">
    <source>
        <dbReference type="PROSITE" id="PS50837"/>
    </source>
</evidence>
<keyword evidence="1" id="KW-0547">Nucleotide-binding</keyword>
<dbReference type="Pfam" id="PF13365">
    <property type="entry name" value="Trypsin_2"/>
    <property type="match status" value="1"/>
</dbReference>